<dbReference type="GO" id="GO:0043531">
    <property type="term" value="F:ADP binding"/>
    <property type="evidence" value="ECO:0007669"/>
    <property type="project" value="InterPro"/>
</dbReference>
<dbReference type="SUPFAM" id="SSF52540">
    <property type="entry name" value="P-loop containing nucleoside triphosphate hydrolases"/>
    <property type="match status" value="1"/>
</dbReference>
<reference evidence="2" key="1">
    <citation type="submission" date="2020-06" db="EMBL/GenBank/DDBJ databases">
        <authorList>
            <person name="Li T."/>
            <person name="Hu X."/>
            <person name="Zhang T."/>
            <person name="Song X."/>
            <person name="Zhang H."/>
            <person name="Dai N."/>
            <person name="Sheng W."/>
            <person name="Hou X."/>
            <person name="Wei L."/>
        </authorList>
    </citation>
    <scope>NUCLEOTIDE SEQUENCE</scope>
    <source>
        <strain evidence="2">K16</strain>
        <tissue evidence="2">Leaf</tissue>
    </source>
</reference>
<dbReference type="InterPro" id="IPR042197">
    <property type="entry name" value="Apaf_helical"/>
</dbReference>
<proteinExistence type="predicted"/>
<dbReference type="Proteomes" id="UP001289374">
    <property type="component" value="Unassembled WGS sequence"/>
</dbReference>
<dbReference type="Gene3D" id="1.10.8.430">
    <property type="entry name" value="Helical domain of apoptotic protease-activating factors"/>
    <property type="match status" value="1"/>
</dbReference>
<evidence type="ECO:0000313" key="2">
    <source>
        <dbReference type="EMBL" id="KAK4394854.1"/>
    </source>
</evidence>
<comment type="caution">
    <text evidence="2">The sequence shown here is derived from an EMBL/GenBank/DDBJ whole genome shotgun (WGS) entry which is preliminary data.</text>
</comment>
<organism evidence="2 3">
    <name type="scientific">Sesamum angolense</name>
    <dbReference type="NCBI Taxonomy" id="2727404"/>
    <lineage>
        <taxon>Eukaryota</taxon>
        <taxon>Viridiplantae</taxon>
        <taxon>Streptophyta</taxon>
        <taxon>Embryophyta</taxon>
        <taxon>Tracheophyta</taxon>
        <taxon>Spermatophyta</taxon>
        <taxon>Magnoliopsida</taxon>
        <taxon>eudicotyledons</taxon>
        <taxon>Gunneridae</taxon>
        <taxon>Pentapetalae</taxon>
        <taxon>asterids</taxon>
        <taxon>lamiids</taxon>
        <taxon>Lamiales</taxon>
        <taxon>Pedaliaceae</taxon>
        <taxon>Sesamum</taxon>
    </lineage>
</organism>
<accession>A0AAE1WK79</accession>
<name>A0AAE1WK79_9LAMI</name>
<dbReference type="EMBL" id="JACGWL010000009">
    <property type="protein sequence ID" value="KAK4394854.1"/>
    <property type="molecule type" value="Genomic_DNA"/>
</dbReference>
<evidence type="ECO:0000256" key="1">
    <source>
        <dbReference type="ARBA" id="ARBA00022614"/>
    </source>
</evidence>
<dbReference type="InterPro" id="IPR027417">
    <property type="entry name" value="P-loop_NTPase"/>
</dbReference>
<protein>
    <recommendedName>
        <fullName evidence="4">NB-ARC domain-containing protein</fullName>
    </recommendedName>
</protein>
<gene>
    <name evidence="2" type="ORF">Sango_1639700</name>
</gene>
<reference evidence="2" key="2">
    <citation type="journal article" date="2024" name="Plant">
        <title>Genomic evolution and insights into agronomic trait innovations of Sesamum species.</title>
        <authorList>
            <person name="Miao H."/>
            <person name="Wang L."/>
            <person name="Qu L."/>
            <person name="Liu H."/>
            <person name="Sun Y."/>
            <person name="Le M."/>
            <person name="Wang Q."/>
            <person name="Wei S."/>
            <person name="Zheng Y."/>
            <person name="Lin W."/>
            <person name="Duan Y."/>
            <person name="Cao H."/>
            <person name="Xiong S."/>
            <person name="Wang X."/>
            <person name="Wei L."/>
            <person name="Li C."/>
            <person name="Ma Q."/>
            <person name="Ju M."/>
            <person name="Zhao R."/>
            <person name="Li G."/>
            <person name="Mu C."/>
            <person name="Tian Q."/>
            <person name="Mei H."/>
            <person name="Zhang T."/>
            <person name="Gao T."/>
            <person name="Zhang H."/>
        </authorList>
    </citation>
    <scope>NUCLEOTIDE SEQUENCE</scope>
    <source>
        <strain evidence="2">K16</strain>
    </source>
</reference>
<sequence length="102" mass="11583">MLGYLTSEESWKLIKLTVFDNPNCPRELEELGRVIVDMCRGLPLVIMLVAGVLARTASTGDMKVMQSSWKKVTESLKPFIYNDSETILSKLFHSVTMRCRLT</sequence>
<evidence type="ECO:0000313" key="3">
    <source>
        <dbReference type="Proteomes" id="UP001289374"/>
    </source>
</evidence>
<evidence type="ECO:0008006" key="4">
    <source>
        <dbReference type="Google" id="ProtNLM"/>
    </source>
</evidence>
<keyword evidence="3" id="KW-1185">Reference proteome</keyword>
<dbReference type="AlphaFoldDB" id="A0AAE1WK79"/>
<keyword evidence="1" id="KW-0433">Leucine-rich repeat</keyword>